<dbReference type="SUPFAM" id="SSF54909">
    <property type="entry name" value="Dimeric alpha+beta barrel"/>
    <property type="match status" value="1"/>
</dbReference>
<dbReference type="InterPro" id="IPR036388">
    <property type="entry name" value="WH-like_DNA-bd_sf"/>
</dbReference>
<protein>
    <submittedName>
        <fullName evidence="5">Transcriptional regulator, AsnC family</fullName>
    </submittedName>
</protein>
<dbReference type="AlphaFoldDB" id="A0A1G7UK27"/>
<dbReference type="EMBL" id="FNCS01000003">
    <property type="protein sequence ID" value="SDG47912.1"/>
    <property type="molecule type" value="Genomic_DNA"/>
</dbReference>
<keyword evidence="2" id="KW-0238">DNA-binding</keyword>
<dbReference type="InterPro" id="IPR036390">
    <property type="entry name" value="WH_DNA-bd_sf"/>
</dbReference>
<dbReference type="PROSITE" id="PS50956">
    <property type="entry name" value="HTH_ASNC_2"/>
    <property type="match status" value="1"/>
</dbReference>
<dbReference type="GO" id="GO:0043200">
    <property type="term" value="P:response to amino acid"/>
    <property type="evidence" value="ECO:0007669"/>
    <property type="project" value="TreeGrafter"/>
</dbReference>
<keyword evidence="3" id="KW-0804">Transcription</keyword>
<evidence type="ECO:0000256" key="2">
    <source>
        <dbReference type="ARBA" id="ARBA00023125"/>
    </source>
</evidence>
<keyword evidence="6" id="KW-1185">Reference proteome</keyword>
<dbReference type="OrthoDB" id="7707281at2"/>
<dbReference type="InterPro" id="IPR019887">
    <property type="entry name" value="Tscrpt_reg_AsnC/Lrp_C"/>
</dbReference>
<accession>A0A1G7UK27</accession>
<dbReference type="Gene3D" id="1.10.10.10">
    <property type="entry name" value="Winged helix-like DNA-binding domain superfamily/Winged helix DNA-binding domain"/>
    <property type="match status" value="1"/>
</dbReference>
<evidence type="ECO:0000256" key="1">
    <source>
        <dbReference type="ARBA" id="ARBA00023015"/>
    </source>
</evidence>
<evidence type="ECO:0000259" key="4">
    <source>
        <dbReference type="PROSITE" id="PS50956"/>
    </source>
</evidence>
<dbReference type="Proteomes" id="UP000199495">
    <property type="component" value="Unassembled WGS sequence"/>
</dbReference>
<dbReference type="InterPro" id="IPR011991">
    <property type="entry name" value="ArsR-like_HTH"/>
</dbReference>
<dbReference type="GO" id="GO:0006355">
    <property type="term" value="P:regulation of DNA-templated transcription"/>
    <property type="evidence" value="ECO:0007669"/>
    <property type="project" value="UniProtKB-ARBA"/>
</dbReference>
<dbReference type="SUPFAM" id="SSF46785">
    <property type="entry name" value="Winged helix' DNA-binding domain"/>
    <property type="match status" value="1"/>
</dbReference>
<organism evidence="5 6">
    <name type="scientific">Pelagibacterium luteolum</name>
    <dbReference type="NCBI Taxonomy" id="440168"/>
    <lineage>
        <taxon>Bacteria</taxon>
        <taxon>Pseudomonadati</taxon>
        <taxon>Pseudomonadota</taxon>
        <taxon>Alphaproteobacteria</taxon>
        <taxon>Hyphomicrobiales</taxon>
        <taxon>Devosiaceae</taxon>
        <taxon>Pelagibacterium</taxon>
    </lineage>
</organism>
<dbReference type="CDD" id="cd00090">
    <property type="entry name" value="HTH_ARSR"/>
    <property type="match status" value="1"/>
</dbReference>
<feature type="domain" description="HTH asnC-type" evidence="4">
    <location>
        <begin position="5"/>
        <end position="66"/>
    </location>
</feature>
<dbReference type="InterPro" id="IPR019888">
    <property type="entry name" value="Tscrpt_reg_AsnC-like"/>
</dbReference>
<dbReference type="PANTHER" id="PTHR30154">
    <property type="entry name" value="LEUCINE-RESPONSIVE REGULATORY PROTEIN"/>
    <property type="match status" value="1"/>
</dbReference>
<dbReference type="GO" id="GO:0043565">
    <property type="term" value="F:sequence-specific DNA binding"/>
    <property type="evidence" value="ECO:0007669"/>
    <property type="project" value="InterPro"/>
</dbReference>
<evidence type="ECO:0000256" key="3">
    <source>
        <dbReference type="ARBA" id="ARBA00023163"/>
    </source>
</evidence>
<gene>
    <name evidence="5" type="ORF">SAMN04487974_103120</name>
</gene>
<dbReference type="PANTHER" id="PTHR30154:SF34">
    <property type="entry name" value="TRANSCRIPTIONAL REGULATOR AZLB"/>
    <property type="match status" value="1"/>
</dbReference>
<dbReference type="SMART" id="SM00344">
    <property type="entry name" value="HTH_ASNC"/>
    <property type="match status" value="1"/>
</dbReference>
<keyword evidence="1" id="KW-0805">Transcription regulation</keyword>
<dbReference type="Pfam" id="PF13412">
    <property type="entry name" value="HTH_24"/>
    <property type="match status" value="1"/>
</dbReference>
<dbReference type="Pfam" id="PF01037">
    <property type="entry name" value="AsnC_trans_reg"/>
    <property type="match status" value="1"/>
</dbReference>
<proteinExistence type="predicted"/>
<name>A0A1G7UK27_9HYPH</name>
<dbReference type="GO" id="GO:0005829">
    <property type="term" value="C:cytosol"/>
    <property type="evidence" value="ECO:0007669"/>
    <property type="project" value="TreeGrafter"/>
</dbReference>
<dbReference type="PROSITE" id="PS00519">
    <property type="entry name" value="HTH_ASNC_1"/>
    <property type="match status" value="1"/>
</dbReference>
<dbReference type="Gene3D" id="3.30.70.920">
    <property type="match status" value="1"/>
</dbReference>
<dbReference type="InterPro" id="IPR019885">
    <property type="entry name" value="Tscrpt_reg_HTH_AsnC-type_CS"/>
</dbReference>
<sequence>MNLPMDDIDRKILRAIQRDSARSMQDLGDLVGLSASACHRRLKSLEEKGYIAGYRAMLDRVRLGLSMQFFIEVSLVSQSDTTLEAFEKAVKTIPEVLECHLMAGQSDYILRVVCEDATAFERLHRDLVARLPGIARVHSNMSIREVKSFGGLPV</sequence>
<dbReference type="RefSeq" id="WP_090594054.1">
    <property type="nucleotide sequence ID" value="NZ_FNCS01000003.1"/>
</dbReference>
<reference evidence="5 6" key="1">
    <citation type="submission" date="2016-10" db="EMBL/GenBank/DDBJ databases">
        <authorList>
            <person name="de Groot N.N."/>
        </authorList>
    </citation>
    <scope>NUCLEOTIDE SEQUENCE [LARGE SCALE GENOMIC DNA]</scope>
    <source>
        <strain evidence="5 6">CGMCC 1.10267</strain>
    </source>
</reference>
<evidence type="ECO:0000313" key="6">
    <source>
        <dbReference type="Proteomes" id="UP000199495"/>
    </source>
</evidence>
<dbReference type="InterPro" id="IPR011008">
    <property type="entry name" value="Dimeric_a/b-barrel"/>
</dbReference>
<dbReference type="InterPro" id="IPR000485">
    <property type="entry name" value="AsnC-type_HTH_dom"/>
</dbReference>
<dbReference type="STRING" id="440168.SAMN04487974_103120"/>
<evidence type="ECO:0000313" key="5">
    <source>
        <dbReference type="EMBL" id="SDG47912.1"/>
    </source>
</evidence>
<dbReference type="PRINTS" id="PR00033">
    <property type="entry name" value="HTHASNC"/>
</dbReference>